<gene>
    <name evidence="5" type="ORF">JIP62_01230</name>
</gene>
<dbReference type="SUPFAM" id="SSF53822">
    <property type="entry name" value="Periplasmic binding protein-like I"/>
    <property type="match status" value="1"/>
</dbReference>
<name>A0ABX7BMK5_9CAUL</name>
<dbReference type="PANTHER" id="PTHR30036:SF6">
    <property type="entry name" value="L-ARABINOSE-BINDING PERIPLASMIC PROTEIN"/>
    <property type="match status" value="1"/>
</dbReference>
<keyword evidence="6" id="KW-1185">Reference proteome</keyword>
<dbReference type="Pfam" id="PF00532">
    <property type="entry name" value="Peripla_BP_1"/>
    <property type="match status" value="1"/>
</dbReference>
<keyword evidence="3" id="KW-0762">Sugar transport</keyword>
<dbReference type="PANTHER" id="PTHR30036">
    <property type="entry name" value="D-XYLOSE-BINDING PERIPLASMIC PROTEIN"/>
    <property type="match status" value="1"/>
</dbReference>
<feature type="domain" description="Periplasmic binding protein/LacI sugar binding" evidence="4">
    <location>
        <begin position="28"/>
        <end position="298"/>
    </location>
</feature>
<comment type="subcellular location">
    <subcellularLocation>
        <location evidence="1">Periplasm</location>
    </subcellularLocation>
</comment>
<dbReference type="InterPro" id="IPR001761">
    <property type="entry name" value="Peripla_BP/Lac1_sug-bd_dom"/>
</dbReference>
<evidence type="ECO:0000256" key="3">
    <source>
        <dbReference type="PIRNR" id="PIRNR002816"/>
    </source>
</evidence>
<dbReference type="InterPro" id="IPR028082">
    <property type="entry name" value="Peripla_BP_I"/>
</dbReference>
<comment type="similarity">
    <text evidence="2 3">Belongs to the bacterial solute-binding protein 2 family.</text>
</comment>
<dbReference type="EMBL" id="CP067977">
    <property type="protein sequence ID" value="QQQ18802.1"/>
    <property type="molecule type" value="Genomic_DNA"/>
</dbReference>
<reference evidence="5 6" key="1">
    <citation type="submission" date="2021-01" db="EMBL/GenBank/DDBJ databases">
        <title>Brevundimonas vitis sp. nov., an bacterium isolated from grape (Vitis vinifera).</title>
        <authorList>
            <person name="Jiang L."/>
            <person name="Lee J."/>
        </authorList>
    </citation>
    <scope>NUCLEOTIDE SEQUENCE [LARGE SCALE GENOMIC DNA]</scope>
    <source>
        <strain evidence="5 6">GRTSA-9</strain>
    </source>
</reference>
<accession>A0ABX7BMK5</accession>
<evidence type="ECO:0000313" key="6">
    <source>
        <dbReference type="Proteomes" id="UP000595448"/>
    </source>
</evidence>
<organism evidence="5 6">
    <name type="scientific">Brevundimonas vitisensis</name>
    <dbReference type="NCBI Taxonomy" id="2800818"/>
    <lineage>
        <taxon>Bacteria</taxon>
        <taxon>Pseudomonadati</taxon>
        <taxon>Pseudomonadota</taxon>
        <taxon>Alphaproteobacteria</taxon>
        <taxon>Caulobacterales</taxon>
        <taxon>Caulobacteraceae</taxon>
        <taxon>Brevundimonas</taxon>
    </lineage>
</organism>
<dbReference type="PROSITE" id="PS51257">
    <property type="entry name" value="PROKAR_LIPOPROTEIN"/>
    <property type="match status" value="1"/>
</dbReference>
<dbReference type="InterPro" id="IPR026266">
    <property type="entry name" value="AraF"/>
</dbReference>
<sequence>MELTRKAMLSGLLAGAVAGCARSAPGLKIGFIVKNPEEPWFQDEWRFADMAARQNGFTVLKIGAMDGDRVLTAIDNLAAKNAAGFIICAPDTRLGPAIEQRARVNDLKVMSVDDRLVDARGRPIENIPHVGISAADIGALAGRMAVEEAVRRGWPLSETGILRVSFDGLETARERTSNGRDAAVAAGVPVGNVHDAPQRTTDTEGGFNAASPVLTRAAMLKRWIVLGMNDESVLGGVRAAEQLGLPAQDIIGIGIGGSGSAEAEFSKPALTGFYGSILLSPRRHGFDTSLAMYRWVTEGVRPAPVTFTEGLPMERSNWRTLLAAQKA</sequence>
<evidence type="ECO:0000259" key="4">
    <source>
        <dbReference type="Pfam" id="PF00532"/>
    </source>
</evidence>
<dbReference type="InterPro" id="IPR050555">
    <property type="entry name" value="Bact_Solute-Bind_Prot2"/>
</dbReference>
<evidence type="ECO:0000256" key="1">
    <source>
        <dbReference type="ARBA" id="ARBA00004418"/>
    </source>
</evidence>
<proteinExistence type="inferred from homology"/>
<dbReference type="Proteomes" id="UP000595448">
    <property type="component" value="Chromosome"/>
</dbReference>
<dbReference type="RefSeq" id="WP_201103156.1">
    <property type="nucleotide sequence ID" value="NZ_CP067977.1"/>
</dbReference>
<evidence type="ECO:0000313" key="5">
    <source>
        <dbReference type="EMBL" id="QQQ18802.1"/>
    </source>
</evidence>
<protein>
    <recommendedName>
        <fullName evidence="3">L-arabinose-binding periplasmic protein</fullName>
        <shortName evidence="3">ABP</shortName>
    </recommendedName>
</protein>
<dbReference type="PIRSF" id="PIRSF002816">
    <property type="entry name" value="AraF"/>
    <property type="match status" value="1"/>
</dbReference>
<keyword evidence="3" id="KW-0813">Transport</keyword>
<dbReference type="Gene3D" id="3.40.50.2300">
    <property type="match status" value="2"/>
</dbReference>
<evidence type="ECO:0000256" key="2">
    <source>
        <dbReference type="ARBA" id="ARBA00007639"/>
    </source>
</evidence>